<organism evidence="3 4">
    <name type="scientific">Nocardia thailandica</name>
    <dbReference type="NCBI Taxonomy" id="257275"/>
    <lineage>
        <taxon>Bacteria</taxon>
        <taxon>Bacillati</taxon>
        <taxon>Actinomycetota</taxon>
        <taxon>Actinomycetes</taxon>
        <taxon>Mycobacteriales</taxon>
        <taxon>Nocardiaceae</taxon>
        <taxon>Nocardia</taxon>
    </lineage>
</organism>
<name>A0ABW6PW79_9NOCA</name>
<keyword evidence="1 3" id="KW-0378">Hydrolase</keyword>
<reference evidence="3 4" key="1">
    <citation type="submission" date="2024-10" db="EMBL/GenBank/DDBJ databases">
        <title>The Natural Products Discovery Center: Release of the First 8490 Sequenced Strains for Exploring Actinobacteria Biosynthetic Diversity.</title>
        <authorList>
            <person name="Kalkreuter E."/>
            <person name="Kautsar S.A."/>
            <person name="Yang D."/>
            <person name="Bader C.D."/>
            <person name="Teijaro C.N."/>
            <person name="Fluegel L."/>
            <person name="Davis C.M."/>
            <person name="Simpson J.R."/>
            <person name="Lauterbach L."/>
            <person name="Steele A.D."/>
            <person name="Gui C."/>
            <person name="Meng S."/>
            <person name="Li G."/>
            <person name="Viehrig K."/>
            <person name="Ye F."/>
            <person name="Su P."/>
            <person name="Kiefer A.F."/>
            <person name="Nichols A."/>
            <person name="Cepeda A.J."/>
            <person name="Yan W."/>
            <person name="Fan B."/>
            <person name="Jiang Y."/>
            <person name="Adhikari A."/>
            <person name="Zheng C.-J."/>
            <person name="Schuster L."/>
            <person name="Cowan T.M."/>
            <person name="Smanski M.J."/>
            <person name="Chevrette M.G."/>
            <person name="De Carvalho L.P.S."/>
            <person name="Shen B."/>
        </authorList>
    </citation>
    <scope>NUCLEOTIDE SEQUENCE [LARGE SCALE GENOMIC DNA]</scope>
    <source>
        <strain evidence="3 4">NPDC004045</strain>
    </source>
</reference>
<gene>
    <name evidence="3" type="ORF">ACFYTF_27950</name>
</gene>
<dbReference type="GO" id="GO:0016787">
    <property type="term" value="F:hydrolase activity"/>
    <property type="evidence" value="ECO:0007669"/>
    <property type="project" value="UniProtKB-KW"/>
</dbReference>
<evidence type="ECO:0000256" key="1">
    <source>
        <dbReference type="ARBA" id="ARBA00022801"/>
    </source>
</evidence>
<dbReference type="Pfam" id="PF00561">
    <property type="entry name" value="Abhydrolase_1"/>
    <property type="match status" value="1"/>
</dbReference>
<dbReference type="InterPro" id="IPR000639">
    <property type="entry name" value="Epox_hydrolase-like"/>
</dbReference>
<dbReference type="InterPro" id="IPR000073">
    <property type="entry name" value="AB_hydrolase_1"/>
</dbReference>
<protein>
    <submittedName>
        <fullName evidence="3">Alpha/beta fold hydrolase</fullName>
    </submittedName>
</protein>
<comment type="caution">
    <text evidence="3">The sequence shown here is derived from an EMBL/GenBank/DDBJ whole genome shotgun (WGS) entry which is preliminary data.</text>
</comment>
<dbReference type="InterPro" id="IPR029058">
    <property type="entry name" value="AB_hydrolase_fold"/>
</dbReference>
<evidence type="ECO:0000313" key="3">
    <source>
        <dbReference type="EMBL" id="MFF0546676.1"/>
    </source>
</evidence>
<feature type="domain" description="AB hydrolase-1" evidence="2">
    <location>
        <begin position="26"/>
        <end position="136"/>
    </location>
</feature>
<evidence type="ECO:0000259" key="2">
    <source>
        <dbReference type="Pfam" id="PF00561"/>
    </source>
</evidence>
<dbReference type="PRINTS" id="PR00412">
    <property type="entry name" value="EPOXHYDRLASE"/>
</dbReference>
<evidence type="ECO:0000313" key="4">
    <source>
        <dbReference type="Proteomes" id="UP001601444"/>
    </source>
</evidence>
<dbReference type="RefSeq" id="WP_387702944.1">
    <property type="nucleotide sequence ID" value="NZ_JBIAMX010000024.1"/>
</dbReference>
<proteinExistence type="predicted"/>
<dbReference type="PANTHER" id="PTHR43329">
    <property type="entry name" value="EPOXIDE HYDROLASE"/>
    <property type="match status" value="1"/>
</dbReference>
<sequence>MRERLTGFTHDGLDFEVTDTGPLDGPVIVLLHGFPQTAASWSGVAAILNEAGYRTVAPDQRGYSPGARPRGRFAYRPAALVRDVLALVDRLGHGPVHLVGHDWGAAVAWWTAAARPARIATLTTVSVPHPGAFFRSLFTVDQLRRSYYMGLFQIPFLPERLLRARPGLLDAALARTGMPERTRAETRARVVEAGALPGGLNWYRGMLMAVPGGLGRRVRVPVTHVWSTGDAALGRYGADLAGRYAEGDYRLAVLEGVSHWVPDEAPEDLAALVLDRVATAR</sequence>
<dbReference type="Gene3D" id="3.40.50.1820">
    <property type="entry name" value="alpha/beta hydrolase"/>
    <property type="match status" value="1"/>
</dbReference>
<keyword evidence="4" id="KW-1185">Reference proteome</keyword>
<accession>A0ABW6PW79</accession>
<dbReference type="Proteomes" id="UP001601444">
    <property type="component" value="Unassembled WGS sequence"/>
</dbReference>
<dbReference type="EMBL" id="JBIAMX010000024">
    <property type="protein sequence ID" value="MFF0546676.1"/>
    <property type="molecule type" value="Genomic_DNA"/>
</dbReference>
<dbReference type="SUPFAM" id="SSF53474">
    <property type="entry name" value="alpha/beta-Hydrolases"/>
    <property type="match status" value="1"/>
</dbReference>